<proteinExistence type="predicted"/>
<dbReference type="eggNOG" id="ENOG502ZA2Z">
    <property type="taxonomic scope" value="Bacteria"/>
</dbReference>
<organism evidence="2 3">
    <name type="scientific">Amycolatopsis orientalis</name>
    <name type="common">Nocardia orientalis</name>
    <dbReference type="NCBI Taxonomy" id="31958"/>
    <lineage>
        <taxon>Bacteria</taxon>
        <taxon>Bacillati</taxon>
        <taxon>Actinomycetota</taxon>
        <taxon>Actinomycetes</taxon>
        <taxon>Pseudonocardiales</taxon>
        <taxon>Pseudonocardiaceae</taxon>
        <taxon>Amycolatopsis</taxon>
    </lineage>
</organism>
<evidence type="ECO:0000313" key="2">
    <source>
        <dbReference type="EMBL" id="ANN17981.1"/>
    </source>
</evidence>
<protein>
    <recommendedName>
        <fullName evidence="1">Lantibiotic dehydratase N-terminal domain-containing protein</fullName>
    </recommendedName>
</protein>
<dbReference type="RefSeq" id="WP_044856425.1">
    <property type="nucleotide sequence ID" value="NZ_CP016174.1"/>
</dbReference>
<dbReference type="InterPro" id="IPR006827">
    <property type="entry name" value="Lant_deHydtase_N"/>
</dbReference>
<gene>
    <name evidence="2" type="ORF">SD37_21570</name>
</gene>
<evidence type="ECO:0000313" key="3">
    <source>
        <dbReference type="Proteomes" id="UP000093695"/>
    </source>
</evidence>
<dbReference type="Pfam" id="PF04738">
    <property type="entry name" value="Lant_dehydr_N"/>
    <property type="match status" value="1"/>
</dbReference>
<dbReference type="AlphaFoldDB" id="A0A193C0E3"/>
<name>A0A193C0E3_AMYOR</name>
<evidence type="ECO:0000259" key="1">
    <source>
        <dbReference type="Pfam" id="PF04738"/>
    </source>
</evidence>
<feature type="domain" description="Lantibiotic dehydratase N-terminal" evidence="1">
    <location>
        <begin position="85"/>
        <end position="552"/>
    </location>
</feature>
<keyword evidence="3" id="KW-1185">Reference proteome</keyword>
<accession>A0A193C0E3</accession>
<sequence>MHDAGSWLPGELHRRVAIPLRRDLHNGRAPRPVLRAAAGELIGRLPPLADWLTLIDTRERLRAELGPAQAEALAAERSRLSLRAADENLRRAVALSSVDLLHGLADVADPRYGAKARKAEAKVLRYVLRTATKTSPWSWFTAVGWGTWDEPGGDITGELDLVAHVLPNQTLVSTLLRALLAEPGLRWSLPHRLAPAVQLDADRFSCLRDDFEVKSNYVAAREQRVRLPRNATLDLVLADVRAAGARGRTLPELATALGELLPPSASGAPVRAYLDRLADEQVLIPISPVDPQLPDPLPALAGWLRAAGQDAQAARLHRIHHAGLDIACLPAASRPEAIRDLDAEWTAVFAGLGAPRPATMPLREDVLLPARFRLGAEVGADIREDLTRLAPLTELLNEGAVLRALVRHRLLTRFGPGGRCRVADLVADAARLWDTAMAVGTDGMVRLPPGEALPDEVADLAALRREVTATAGSGGGKEVWLSDDLIGHVAERLPRWLLRRPASYSHFVQPFDENGTRGWCLNSVNSGWGRFTTRFLDVFGPGLRDAVAVRLNRTLDGERTAQFRPVNGFNANLHPLLFADEVGEDPAWSTLMDQDLEVVHDPATDTVRLRVVATGAPLNVLYIGFLVQLALPDRVAPYYLDLTADRAGFSRIAPVETATTGHRSVQSRARLRFRDLVLARRTWDFDAEATAEWLHALKTGPTAAAMARRRAELDLPDAVFVSGVRRPAGATAERPHRYGVPPKPQFVDFGNALHLQCLAKLLHQHDGPVQVEEALPVPGLGRTTELVVETHRRGM</sequence>
<dbReference type="Proteomes" id="UP000093695">
    <property type="component" value="Chromosome"/>
</dbReference>
<dbReference type="KEGG" id="aori:SD37_21570"/>
<dbReference type="STRING" id="31958.SD37_21570"/>
<reference evidence="2 3" key="1">
    <citation type="journal article" date="2015" name="Genome Announc.">
        <title>Draft Genome Sequence of Norvancomycin-Producing Strain Amycolatopsis orientalis CPCC200066.</title>
        <authorList>
            <person name="Lei X."/>
            <person name="Yuan F."/>
            <person name="Shi Y."/>
            <person name="Li X."/>
            <person name="Wang L."/>
            <person name="Hong B."/>
        </authorList>
    </citation>
    <scope>NUCLEOTIDE SEQUENCE [LARGE SCALE GENOMIC DNA]</scope>
    <source>
        <strain evidence="2 3">B-37</strain>
    </source>
</reference>
<dbReference type="EMBL" id="CP016174">
    <property type="protein sequence ID" value="ANN17981.1"/>
    <property type="molecule type" value="Genomic_DNA"/>
</dbReference>